<proteinExistence type="inferred from homology"/>
<dbReference type="NCBIfam" id="TIGR03930">
    <property type="entry name" value="WXG100_ESAT6"/>
    <property type="match status" value="1"/>
</dbReference>
<dbReference type="InterPro" id="IPR036689">
    <property type="entry name" value="ESAT-6-like_sf"/>
</dbReference>
<name>A0ABS1LH98_9MICO</name>
<evidence type="ECO:0000313" key="2">
    <source>
        <dbReference type="EMBL" id="MBL0885429.1"/>
    </source>
</evidence>
<gene>
    <name evidence="2" type="ORF">HGK34_03890</name>
</gene>
<protein>
    <recommendedName>
        <fullName evidence="1">ESAT-6-like protein</fullName>
    </recommendedName>
</protein>
<dbReference type="Proteomes" id="UP000675409">
    <property type="component" value="Unassembled WGS sequence"/>
</dbReference>
<dbReference type="Pfam" id="PF06013">
    <property type="entry name" value="WXG100"/>
    <property type="match status" value="1"/>
</dbReference>
<keyword evidence="3" id="KW-1185">Reference proteome</keyword>
<dbReference type="InterPro" id="IPR010310">
    <property type="entry name" value="T7SS_ESAT-6-like"/>
</dbReference>
<dbReference type="Gene3D" id="1.10.287.1060">
    <property type="entry name" value="ESAT-6-like"/>
    <property type="match status" value="1"/>
</dbReference>
<accession>A0ABS1LH98</accession>
<dbReference type="EMBL" id="JABBYC010000003">
    <property type="protein sequence ID" value="MBL0885429.1"/>
    <property type="molecule type" value="Genomic_DNA"/>
</dbReference>
<evidence type="ECO:0000256" key="1">
    <source>
        <dbReference type="RuleBase" id="RU362001"/>
    </source>
</evidence>
<dbReference type="SUPFAM" id="SSF140453">
    <property type="entry name" value="EsxAB dimer-like"/>
    <property type="match status" value="1"/>
</dbReference>
<comment type="similarity">
    <text evidence="1">Belongs to the WXG100 family.</text>
</comment>
<reference evidence="2 3" key="1">
    <citation type="journal article" date="2021" name="Arch. Microbiol.">
        <title>Myceligenerans indicum sp. nov., an actinobacterium isolated from mangrove sediment of Sundarbans, India.</title>
        <authorList>
            <person name="Asha K."/>
            <person name="Bhadury P."/>
        </authorList>
    </citation>
    <scope>NUCLEOTIDE SEQUENCE [LARGE SCALE GENOMIC DNA]</scope>
    <source>
        <strain evidence="2 3">I2</strain>
    </source>
</reference>
<comment type="caution">
    <text evidence="2">The sequence shown here is derived from an EMBL/GenBank/DDBJ whole genome shotgun (WGS) entry which is preliminary data.</text>
</comment>
<organism evidence="2 3">
    <name type="scientific">Myceligenerans indicum</name>
    <dbReference type="NCBI Taxonomy" id="2593663"/>
    <lineage>
        <taxon>Bacteria</taxon>
        <taxon>Bacillati</taxon>
        <taxon>Actinomycetota</taxon>
        <taxon>Actinomycetes</taxon>
        <taxon>Micrococcales</taxon>
        <taxon>Promicromonosporaceae</taxon>
        <taxon>Myceligenerans</taxon>
    </lineage>
</organism>
<dbReference type="RefSeq" id="WP_201845251.1">
    <property type="nucleotide sequence ID" value="NZ_JABBYC010000003.1"/>
</dbReference>
<sequence>MSINMTYEEIESQAGQLRSGQEQLTSILEDLRSQVQGLIESGFQTEAASGAFGTAYDDFTTGTTQAVEGIEGMAAFLDQTAQSFRETDEGLASGIGG</sequence>
<evidence type="ECO:0000313" key="3">
    <source>
        <dbReference type="Proteomes" id="UP000675409"/>
    </source>
</evidence>